<dbReference type="EMBL" id="MFZM01000035">
    <property type="protein sequence ID" value="OGK22727.1"/>
    <property type="molecule type" value="Genomic_DNA"/>
</dbReference>
<gene>
    <name evidence="2" type="ORF">A3C24_04030</name>
</gene>
<comment type="caution">
    <text evidence="2">The sequence shown here is derived from an EMBL/GenBank/DDBJ whole genome shotgun (WGS) entry which is preliminary data.</text>
</comment>
<dbReference type="Proteomes" id="UP000177159">
    <property type="component" value="Unassembled WGS sequence"/>
</dbReference>
<feature type="region of interest" description="Disordered" evidence="1">
    <location>
        <begin position="27"/>
        <end position="50"/>
    </location>
</feature>
<proteinExistence type="predicted"/>
<sequence>MLFAIQIAFGVLFFASTKKENKNSAALTNKTAEHPSNNNSSGTTKEQRYDDVNKQISEASKTCDEVLGFSNITEKSLSPLMHKQNIIELVGDYFSCEAASSTDISKCDALKNIDHKVYQRCAGGNIFMQMIKEKCSDESIKRCKNSGALKESECSADICEVAFDGKTGICEEVKKDAGGEAESYQSCLSIAKNDINSCNGLDTSSKNACMDEYYRVSAVKNNDSSLADKINNTPRKLAVRAFIDKSFSCSQEFAKFAKESPDSETYRIDCLHSLTGDYNEALKEAKKLEQEIKGQ</sequence>
<feature type="compositionally biased region" description="Polar residues" evidence="1">
    <location>
        <begin position="27"/>
        <end position="44"/>
    </location>
</feature>
<evidence type="ECO:0000313" key="3">
    <source>
        <dbReference type="Proteomes" id="UP000177159"/>
    </source>
</evidence>
<reference evidence="2 3" key="1">
    <citation type="journal article" date="2016" name="Nat. Commun.">
        <title>Thousands of microbial genomes shed light on interconnected biogeochemical processes in an aquifer system.</title>
        <authorList>
            <person name="Anantharaman K."/>
            <person name="Brown C.T."/>
            <person name="Hug L.A."/>
            <person name="Sharon I."/>
            <person name="Castelle C.J."/>
            <person name="Probst A.J."/>
            <person name="Thomas B.C."/>
            <person name="Singh A."/>
            <person name="Wilkins M.J."/>
            <person name="Karaoz U."/>
            <person name="Brodie E.L."/>
            <person name="Williams K.H."/>
            <person name="Hubbard S.S."/>
            <person name="Banfield J.F."/>
        </authorList>
    </citation>
    <scope>NUCLEOTIDE SEQUENCE [LARGE SCALE GENOMIC DNA]</scope>
</reference>
<evidence type="ECO:0000256" key="1">
    <source>
        <dbReference type="SAM" id="MobiDB-lite"/>
    </source>
</evidence>
<accession>A0A1F7GUH5</accession>
<protein>
    <submittedName>
        <fullName evidence="2">Uncharacterized protein</fullName>
    </submittedName>
</protein>
<name>A0A1F7GUH5_9BACT</name>
<evidence type="ECO:0000313" key="2">
    <source>
        <dbReference type="EMBL" id="OGK22727.1"/>
    </source>
</evidence>
<dbReference type="AlphaFoldDB" id="A0A1F7GUH5"/>
<organism evidence="2 3">
    <name type="scientific">Candidatus Roizmanbacteria bacterium RIFCSPHIGHO2_02_FULL_37_24</name>
    <dbReference type="NCBI Taxonomy" id="1802037"/>
    <lineage>
        <taxon>Bacteria</taxon>
        <taxon>Candidatus Roizmaniibacteriota</taxon>
    </lineage>
</organism>